<dbReference type="InterPro" id="IPR032675">
    <property type="entry name" value="LRR_dom_sf"/>
</dbReference>
<accession>A0A413IHB1</accession>
<dbReference type="AlphaFoldDB" id="A0A413IHB1"/>
<evidence type="ECO:0000313" key="4">
    <source>
        <dbReference type="Proteomes" id="UP000286063"/>
    </source>
</evidence>
<comment type="caution">
    <text evidence="3">The sequence shown here is derived from an EMBL/GenBank/DDBJ whole genome shotgun (WGS) entry which is preliminary data.</text>
</comment>
<dbReference type="PANTHER" id="PTHR45661">
    <property type="entry name" value="SURFACE ANTIGEN"/>
    <property type="match status" value="1"/>
</dbReference>
<dbReference type="InterPro" id="IPR032149">
    <property type="entry name" value="DUF4988"/>
</dbReference>
<name>A0A413IHB1_9BACT</name>
<feature type="domain" description="DUF4988" evidence="2">
    <location>
        <begin position="312"/>
        <end position="384"/>
    </location>
</feature>
<reference evidence="3 4" key="1">
    <citation type="submission" date="2018-08" db="EMBL/GenBank/DDBJ databases">
        <title>A genome reference for cultivated species of the human gut microbiota.</title>
        <authorList>
            <person name="Zou Y."/>
            <person name="Xue W."/>
            <person name="Luo G."/>
        </authorList>
    </citation>
    <scope>NUCLEOTIDE SEQUENCE [LARGE SCALE GENOMIC DNA]</scope>
    <source>
        <strain evidence="3 4">OF02-7</strain>
    </source>
</reference>
<dbReference type="Gene3D" id="2.60.40.10">
    <property type="entry name" value="Immunoglobulins"/>
    <property type="match status" value="1"/>
</dbReference>
<feature type="domain" description="DUF4988" evidence="2">
    <location>
        <begin position="86"/>
        <end position="213"/>
    </location>
</feature>
<dbReference type="RefSeq" id="WP_117775775.1">
    <property type="nucleotide sequence ID" value="NZ_CAUGOG010000008.1"/>
</dbReference>
<dbReference type="PANTHER" id="PTHR45661:SF3">
    <property type="entry name" value="IG-LIKE DOMAIN-CONTAINING PROTEIN"/>
    <property type="match status" value="1"/>
</dbReference>
<keyword evidence="1" id="KW-0175">Coiled coil</keyword>
<gene>
    <name evidence="3" type="ORF">DXA50_20225</name>
</gene>
<dbReference type="Gene3D" id="3.80.10.10">
    <property type="entry name" value="Ribonuclease Inhibitor"/>
    <property type="match status" value="2"/>
</dbReference>
<dbReference type="Pfam" id="PF13306">
    <property type="entry name" value="LRR_5"/>
    <property type="match status" value="2"/>
</dbReference>
<feature type="coiled-coil region" evidence="1">
    <location>
        <begin position="90"/>
        <end position="117"/>
    </location>
</feature>
<dbReference type="InterPro" id="IPR026906">
    <property type="entry name" value="LRR_5"/>
</dbReference>
<dbReference type="Proteomes" id="UP000286063">
    <property type="component" value="Unassembled WGS sequence"/>
</dbReference>
<dbReference type="CDD" id="cd14948">
    <property type="entry name" value="BACON"/>
    <property type="match status" value="1"/>
</dbReference>
<dbReference type="InterPro" id="IPR024361">
    <property type="entry name" value="BACON"/>
</dbReference>
<dbReference type="EMBL" id="QSCR01000072">
    <property type="protein sequence ID" value="RGY10629.1"/>
    <property type="molecule type" value="Genomic_DNA"/>
</dbReference>
<dbReference type="SUPFAM" id="SSF52058">
    <property type="entry name" value="L domain-like"/>
    <property type="match status" value="1"/>
</dbReference>
<evidence type="ECO:0000259" key="2">
    <source>
        <dbReference type="Pfam" id="PF16378"/>
    </source>
</evidence>
<protein>
    <recommendedName>
        <fullName evidence="2">DUF4988 domain-containing protein</fullName>
    </recommendedName>
</protein>
<dbReference type="OrthoDB" id="1716829at2"/>
<dbReference type="InterPro" id="IPR053139">
    <property type="entry name" value="Surface_bspA-like"/>
</dbReference>
<evidence type="ECO:0000256" key="1">
    <source>
        <dbReference type="SAM" id="Coils"/>
    </source>
</evidence>
<organism evidence="3 4">
    <name type="scientific">Butyricimonas virosa</name>
    <dbReference type="NCBI Taxonomy" id="544645"/>
    <lineage>
        <taxon>Bacteria</taxon>
        <taxon>Pseudomonadati</taxon>
        <taxon>Bacteroidota</taxon>
        <taxon>Bacteroidia</taxon>
        <taxon>Bacteroidales</taxon>
        <taxon>Odoribacteraceae</taxon>
        <taxon>Butyricimonas</taxon>
    </lineage>
</organism>
<dbReference type="Gene3D" id="2.60.120.220">
    <property type="entry name" value="Satellite virus coat domain"/>
    <property type="match status" value="2"/>
</dbReference>
<proteinExistence type="predicted"/>
<evidence type="ECO:0000313" key="3">
    <source>
        <dbReference type="EMBL" id="RGY10629.1"/>
    </source>
</evidence>
<dbReference type="InterPro" id="IPR013783">
    <property type="entry name" value="Ig-like_fold"/>
</dbReference>
<dbReference type="Pfam" id="PF16378">
    <property type="entry name" value="DUF4988"/>
    <property type="match status" value="2"/>
</dbReference>
<sequence length="889" mass="97466">MSDTNVHACHVYNSLYRWSSVGCRFINREGVQTRSCDNSNSPTLSFCMKFLSGLWGINNDLMRKYLLLLFTIGLFTGCNDYDDGKLWDSVNDLETRLSVLEKQCKEMNANIESMKVIVDVLQSNDYITNVTVVTENGVEIGYKVDFKVHPSITIYHGEDGKAGETPRIGENGNWWVGNQDTGVKAKGEDGGQGQTPHIGSNGNWWIGTEDTGVKAKGEDGVTPVIGIKQDVNGIYYWTQKIGDGESTWILDSKGEKIKATGEDGQAGETPYIGSNGNWWIGTRDTGVKATGEEGQNGLTPSIGNNGNWWIGTEDTGIKAKGENGITPQLKIENDNWMLSVDNGASWQNLGKAKGDKGDSFFKSVVNNENDLTLELEDGTVIKLPKQQVFSITLDKTRFSDVLPSTSYEVNYTVTGEEGQRSNVEVIAPADWKAVVQRTNDRGGKIVVTTPSFVTDSKIIVLVSDENGGNTLMKTVTFLKGKISVEKTGYTVESGGEVIDVKVETSIDYVVSVATEDQSWISCETYPGEGKFTLTIQPNSDPVFRYATVELVNDGGFVLEKISITQKSAAVKEIHVETAGTLETLVSTEELNGYENVKITGRLNTFDYDYLKLAKDLKRVDLSDLDMNTMPASAFSGSSLQTVLLPKNLVAIPSRAFYRSKITSITIPETVVEIGEYAFCSCNQTSGNLAIPGNVESIGAYAFEYCTFDGELTLASLKLKEIKEYTFSGSKFTGELVLPLNVEKIGDHAFANCSGFSELTLNENLLSIGEHAFEKCSGFEGNLVIPDKVQTIGEKAFYECTGWKGNLVIGKNVISLGDDTFTIGGPSFETIRPLNFSKIYFKSVTPPSGLYNALCSYNHKLKYVAVPIGCKDAYMRVFSNHINVIEEIEF</sequence>